<organism evidence="1 2">
    <name type="scientific">Elysia crispata</name>
    <name type="common">lettuce slug</name>
    <dbReference type="NCBI Taxonomy" id="231223"/>
    <lineage>
        <taxon>Eukaryota</taxon>
        <taxon>Metazoa</taxon>
        <taxon>Spiralia</taxon>
        <taxon>Lophotrochozoa</taxon>
        <taxon>Mollusca</taxon>
        <taxon>Gastropoda</taxon>
        <taxon>Heterobranchia</taxon>
        <taxon>Euthyneura</taxon>
        <taxon>Panpulmonata</taxon>
        <taxon>Sacoglossa</taxon>
        <taxon>Placobranchoidea</taxon>
        <taxon>Plakobranchidae</taxon>
        <taxon>Elysia</taxon>
    </lineage>
</organism>
<evidence type="ECO:0000313" key="1">
    <source>
        <dbReference type="EMBL" id="KAK3750892.1"/>
    </source>
</evidence>
<keyword evidence="2" id="KW-1185">Reference proteome</keyword>
<accession>A0AAE0YMG6</accession>
<gene>
    <name evidence="1" type="ORF">RRG08_029813</name>
</gene>
<name>A0AAE0YMG6_9GAST</name>
<proteinExistence type="predicted"/>
<evidence type="ECO:0000313" key="2">
    <source>
        <dbReference type="Proteomes" id="UP001283361"/>
    </source>
</evidence>
<protein>
    <submittedName>
        <fullName evidence="1">Uncharacterized protein</fullName>
    </submittedName>
</protein>
<reference evidence="1" key="1">
    <citation type="journal article" date="2023" name="G3 (Bethesda)">
        <title>A reference genome for the long-term kleptoplast-retaining sea slug Elysia crispata morphotype clarki.</title>
        <authorList>
            <person name="Eastman K.E."/>
            <person name="Pendleton A.L."/>
            <person name="Shaikh M.A."/>
            <person name="Suttiyut T."/>
            <person name="Ogas R."/>
            <person name="Tomko P."/>
            <person name="Gavelis G."/>
            <person name="Widhalm J.R."/>
            <person name="Wisecaver J.H."/>
        </authorList>
    </citation>
    <scope>NUCLEOTIDE SEQUENCE</scope>
    <source>
        <strain evidence="1">ECLA1</strain>
    </source>
</reference>
<sequence length="301" mass="34057">MAEDRVHTGADRQFWQESNSKQAMAKFGYTPGLTDNSSREVTANKQWPAKFGLHSRVDRQFRQGSHSKKSLAKFGYTPGLIDNSSRELGNITIVVTFHRDDIDKHYYISHGFTLMTLTNIVLAHRMTHPAKQHNSAYAMNCCVLGVDTNRSEYLECCGCLIWNRLQCSTLTQRMLETRLKIHFLCWFWKVITTCHDTSWYNMSRAPTGERACVFVHAWLLSFWSVSILSLRCPASQLTCSLNLSPSSQKTVAITGFISEIHRCSTCWSKRKAGQEADIPVRVAHQVGVGLSVAAPLQIHTN</sequence>
<dbReference type="EMBL" id="JAWDGP010005843">
    <property type="protein sequence ID" value="KAK3750892.1"/>
    <property type="molecule type" value="Genomic_DNA"/>
</dbReference>
<dbReference type="AlphaFoldDB" id="A0AAE0YMG6"/>
<dbReference type="Proteomes" id="UP001283361">
    <property type="component" value="Unassembled WGS sequence"/>
</dbReference>
<comment type="caution">
    <text evidence="1">The sequence shown here is derived from an EMBL/GenBank/DDBJ whole genome shotgun (WGS) entry which is preliminary data.</text>
</comment>